<comment type="similarity">
    <text evidence="1 2">Belongs to the enoyl-CoA hydratase/isomerase family.</text>
</comment>
<protein>
    <submittedName>
        <fullName evidence="3">Enoyl-CoA hydratase/carnithine racemase</fullName>
    </submittedName>
</protein>
<dbReference type="PROSITE" id="PS00166">
    <property type="entry name" value="ENOYL_COA_HYDRATASE"/>
    <property type="match status" value="1"/>
</dbReference>
<evidence type="ECO:0000313" key="3">
    <source>
        <dbReference type="EMBL" id="MDR7308494.1"/>
    </source>
</evidence>
<dbReference type="Pfam" id="PF00378">
    <property type="entry name" value="ECH_1"/>
    <property type="match status" value="1"/>
</dbReference>
<evidence type="ECO:0000256" key="1">
    <source>
        <dbReference type="ARBA" id="ARBA00005254"/>
    </source>
</evidence>
<keyword evidence="4" id="KW-1185">Reference proteome</keyword>
<reference evidence="3 4" key="1">
    <citation type="submission" date="2023-07" db="EMBL/GenBank/DDBJ databases">
        <title>Sorghum-associated microbial communities from plants grown in Nebraska, USA.</title>
        <authorList>
            <person name="Schachtman D."/>
        </authorList>
    </citation>
    <scope>NUCLEOTIDE SEQUENCE [LARGE SCALE GENOMIC DNA]</scope>
    <source>
        <strain evidence="3 4">BE308</strain>
    </source>
</reference>
<gene>
    <name evidence="3" type="ORF">J2X15_003806</name>
</gene>
<dbReference type="InterPro" id="IPR029045">
    <property type="entry name" value="ClpP/crotonase-like_dom_sf"/>
</dbReference>
<dbReference type="Proteomes" id="UP001268089">
    <property type="component" value="Unassembled WGS sequence"/>
</dbReference>
<dbReference type="PANTHER" id="PTHR43459">
    <property type="entry name" value="ENOYL-COA HYDRATASE"/>
    <property type="match status" value="1"/>
</dbReference>
<dbReference type="InterPro" id="IPR014748">
    <property type="entry name" value="Enoyl-CoA_hydra_C"/>
</dbReference>
<dbReference type="CDD" id="cd06558">
    <property type="entry name" value="crotonase-like"/>
    <property type="match status" value="1"/>
</dbReference>
<sequence length="256" mass="27294">MTLTLSHPGKFNAMSRAMWRELKVVFNAIQADPEARCVLLRGEGGHFCAGGDIAEYPSFRFNEAALRQFHEDEVWGGLQAMLDCDVPIVAQIEGNCMGAGVEIASCCDLRVAGASARFGAPIARLGFPMAPREAALVAQAAGNTVARAMLLAAEVFDAPAMLARGFLLQVPDDAEMAGHCEALARRVAGLAPQAARMNKQTLRAIQAQNRPLAPVNIAPEAPDSIASLTTSAYTYADSAEHREGIAAFLAKRQPQF</sequence>
<dbReference type="PANTHER" id="PTHR43459:SF1">
    <property type="entry name" value="EG:BACN32G11.4 PROTEIN"/>
    <property type="match status" value="1"/>
</dbReference>
<evidence type="ECO:0000256" key="2">
    <source>
        <dbReference type="RuleBase" id="RU003707"/>
    </source>
</evidence>
<dbReference type="Gene3D" id="3.90.226.10">
    <property type="entry name" value="2-enoyl-CoA Hydratase, Chain A, domain 1"/>
    <property type="match status" value="1"/>
</dbReference>
<dbReference type="SUPFAM" id="SSF52096">
    <property type="entry name" value="ClpP/crotonase"/>
    <property type="match status" value="1"/>
</dbReference>
<accession>A0ABU1ZSF5</accession>
<dbReference type="InterPro" id="IPR001753">
    <property type="entry name" value="Enoyl-CoA_hydra/iso"/>
</dbReference>
<organism evidence="3 4">
    <name type="scientific">Rhodoferax saidenbachensis</name>
    <dbReference type="NCBI Taxonomy" id="1484693"/>
    <lineage>
        <taxon>Bacteria</taxon>
        <taxon>Pseudomonadati</taxon>
        <taxon>Pseudomonadota</taxon>
        <taxon>Betaproteobacteria</taxon>
        <taxon>Burkholderiales</taxon>
        <taxon>Comamonadaceae</taxon>
        <taxon>Rhodoferax</taxon>
    </lineage>
</organism>
<dbReference type="Gene3D" id="1.10.12.10">
    <property type="entry name" value="Lyase 2-enoyl-coa Hydratase, Chain A, domain 2"/>
    <property type="match status" value="1"/>
</dbReference>
<evidence type="ECO:0000313" key="4">
    <source>
        <dbReference type="Proteomes" id="UP001268089"/>
    </source>
</evidence>
<name>A0ABU1ZSF5_9BURK</name>
<comment type="caution">
    <text evidence="3">The sequence shown here is derived from an EMBL/GenBank/DDBJ whole genome shotgun (WGS) entry which is preliminary data.</text>
</comment>
<dbReference type="EMBL" id="JAVDXO010000011">
    <property type="protein sequence ID" value="MDR7308494.1"/>
    <property type="molecule type" value="Genomic_DNA"/>
</dbReference>
<dbReference type="InterPro" id="IPR018376">
    <property type="entry name" value="Enoyl-CoA_hyd/isom_CS"/>
</dbReference>
<proteinExistence type="inferred from homology"/>